<evidence type="ECO:0000256" key="3">
    <source>
        <dbReference type="ARBA" id="ARBA00022729"/>
    </source>
</evidence>
<gene>
    <name evidence="5" type="ORF">JJB09_09625</name>
</gene>
<dbReference type="PIRSF" id="PIRSF019574">
    <property type="entry name" value="Periplasmic_polyamine_BP"/>
    <property type="match status" value="1"/>
</dbReference>
<accession>A0A936YP57</accession>
<dbReference type="PANTHER" id="PTHR30222:SF12">
    <property type="entry name" value="NORSPERMIDINE SENSOR"/>
    <property type="match status" value="1"/>
</dbReference>
<keyword evidence="4" id="KW-0574">Periplasm</keyword>
<dbReference type="GO" id="GO:0015846">
    <property type="term" value="P:polyamine transport"/>
    <property type="evidence" value="ECO:0007669"/>
    <property type="project" value="InterPro"/>
</dbReference>
<protein>
    <submittedName>
        <fullName evidence="5">Extracellular solute-binding protein</fullName>
    </submittedName>
</protein>
<dbReference type="GO" id="GO:0019808">
    <property type="term" value="F:polyamine binding"/>
    <property type="evidence" value="ECO:0007669"/>
    <property type="project" value="InterPro"/>
</dbReference>
<reference evidence="5" key="1">
    <citation type="submission" date="2021-01" db="EMBL/GenBank/DDBJ databases">
        <title>Rhizobium sp. strain KVB221 16S ribosomal RNA gene Genome sequencing and assembly.</title>
        <authorList>
            <person name="Kang M."/>
        </authorList>
    </citation>
    <scope>NUCLEOTIDE SEQUENCE</scope>
    <source>
        <strain evidence="5">KVB221</strain>
    </source>
</reference>
<evidence type="ECO:0000256" key="1">
    <source>
        <dbReference type="ARBA" id="ARBA00004418"/>
    </source>
</evidence>
<evidence type="ECO:0000313" key="6">
    <source>
        <dbReference type="Proteomes" id="UP000633219"/>
    </source>
</evidence>
<comment type="caution">
    <text evidence="5">The sequence shown here is derived from an EMBL/GenBank/DDBJ whole genome shotgun (WGS) entry which is preliminary data.</text>
</comment>
<dbReference type="InterPro" id="IPR006059">
    <property type="entry name" value="SBP"/>
</dbReference>
<comment type="subcellular location">
    <subcellularLocation>
        <location evidence="1">Periplasm</location>
    </subcellularLocation>
</comment>
<evidence type="ECO:0000256" key="2">
    <source>
        <dbReference type="ARBA" id="ARBA00022448"/>
    </source>
</evidence>
<keyword evidence="6" id="KW-1185">Reference proteome</keyword>
<dbReference type="PRINTS" id="PR00909">
    <property type="entry name" value="SPERMDNBNDNG"/>
</dbReference>
<keyword evidence="3" id="KW-0732">Signal</keyword>
<dbReference type="PANTHER" id="PTHR30222">
    <property type="entry name" value="SPERMIDINE/PUTRESCINE-BINDING PERIPLASMIC PROTEIN"/>
    <property type="match status" value="1"/>
</dbReference>
<dbReference type="Pfam" id="PF13416">
    <property type="entry name" value="SBP_bac_8"/>
    <property type="match status" value="1"/>
</dbReference>
<dbReference type="GO" id="GO:0042597">
    <property type="term" value="C:periplasmic space"/>
    <property type="evidence" value="ECO:0007669"/>
    <property type="project" value="UniProtKB-SubCell"/>
</dbReference>
<evidence type="ECO:0000256" key="4">
    <source>
        <dbReference type="ARBA" id="ARBA00022764"/>
    </source>
</evidence>
<dbReference type="Gene3D" id="3.40.190.10">
    <property type="entry name" value="Periplasmic binding protein-like II"/>
    <property type="match status" value="2"/>
</dbReference>
<proteinExistence type="predicted"/>
<sequence>MSALVMTATCFTPVHAEGVLNIYNWGNYTNPKLIEKFEKQFDVKVTMTDYDSNEGALAKIKAGGHGFDVVVPSGGFVQAYIAEGLLMKSEPNSMENFRNVDPRWVDVDFDKGRHYTVPWHWGTNGLAVNTGVYNGDIGTLDIILNPPKELDGRINVVPDMGTLLPMVAVAMGGQQCTSDPAILKKVRDALVAAKPHWRSMEYGSIESFANGDYDAALFYNGASMRVRQANPKVKFALPKSGFKIWMDNLAILADAQNVENAKLFMNFIMKPENAALNSNFTRYSNGIVGSEAFMDKDMVSAPELTIPDDVKSAGFVEEGCSPEIMRLYSAIWTELQQ</sequence>
<keyword evidence="2" id="KW-0813">Transport</keyword>
<dbReference type="EMBL" id="JAEQNC010000004">
    <property type="protein sequence ID" value="MBL0372287.1"/>
    <property type="molecule type" value="Genomic_DNA"/>
</dbReference>
<name>A0A936YP57_9HYPH</name>
<dbReference type="AlphaFoldDB" id="A0A936YP57"/>
<organism evidence="5 6">
    <name type="scientific">Rhizobium setariae</name>
    <dbReference type="NCBI Taxonomy" id="2801340"/>
    <lineage>
        <taxon>Bacteria</taxon>
        <taxon>Pseudomonadati</taxon>
        <taxon>Pseudomonadota</taxon>
        <taxon>Alphaproteobacteria</taxon>
        <taxon>Hyphomicrobiales</taxon>
        <taxon>Rhizobiaceae</taxon>
        <taxon>Rhizobium/Agrobacterium group</taxon>
        <taxon>Rhizobium</taxon>
    </lineage>
</organism>
<dbReference type="SUPFAM" id="SSF53850">
    <property type="entry name" value="Periplasmic binding protein-like II"/>
    <property type="match status" value="1"/>
</dbReference>
<dbReference type="Proteomes" id="UP000633219">
    <property type="component" value="Unassembled WGS sequence"/>
</dbReference>
<evidence type="ECO:0000313" key="5">
    <source>
        <dbReference type="EMBL" id="MBL0372287.1"/>
    </source>
</evidence>
<dbReference type="InterPro" id="IPR001188">
    <property type="entry name" value="Sperm_putr-bd"/>
</dbReference>